<reference evidence="2" key="2">
    <citation type="submission" date="2025-08" db="UniProtKB">
        <authorList>
            <consortium name="RefSeq"/>
        </authorList>
    </citation>
    <scope>IDENTIFICATION</scope>
    <source>
        <strain evidence="2">S238N-H82</strain>
        <tissue evidence="2">Testes</tissue>
    </source>
</reference>
<evidence type="ECO:0000313" key="1">
    <source>
        <dbReference type="Proteomes" id="UP000001554"/>
    </source>
</evidence>
<dbReference type="KEGG" id="bfo:118429339"/>
<organism evidence="1 2">
    <name type="scientific">Branchiostoma floridae</name>
    <name type="common">Florida lancelet</name>
    <name type="synonym">Amphioxus</name>
    <dbReference type="NCBI Taxonomy" id="7739"/>
    <lineage>
        <taxon>Eukaryota</taxon>
        <taxon>Metazoa</taxon>
        <taxon>Chordata</taxon>
        <taxon>Cephalochordata</taxon>
        <taxon>Leptocardii</taxon>
        <taxon>Amphioxiformes</taxon>
        <taxon>Branchiostomatidae</taxon>
        <taxon>Branchiostoma</taxon>
    </lineage>
</organism>
<proteinExistence type="predicted"/>
<dbReference type="SUPFAM" id="SSF47986">
    <property type="entry name" value="DEATH domain"/>
    <property type="match status" value="1"/>
</dbReference>
<dbReference type="AlphaFoldDB" id="A0A9J7M738"/>
<dbReference type="OrthoDB" id="5959479at2759"/>
<dbReference type="Proteomes" id="UP000001554">
    <property type="component" value="Chromosome 13"/>
</dbReference>
<dbReference type="RefSeq" id="XP_035695712.1">
    <property type="nucleotide sequence ID" value="XM_035839819.1"/>
</dbReference>
<accession>A0A9J7M738</accession>
<dbReference type="Gene3D" id="1.10.533.10">
    <property type="entry name" value="Death Domain, Fas"/>
    <property type="match status" value="1"/>
</dbReference>
<protein>
    <submittedName>
        <fullName evidence="2">Uncharacterized protein LOC118429339</fullName>
    </submittedName>
</protein>
<name>A0A9J7M738_BRAFL</name>
<reference evidence="1" key="1">
    <citation type="journal article" date="2020" name="Nat. Ecol. Evol.">
        <title>Deeply conserved synteny resolves early events in vertebrate evolution.</title>
        <authorList>
            <person name="Simakov O."/>
            <person name="Marletaz F."/>
            <person name="Yue J.X."/>
            <person name="O'Connell B."/>
            <person name="Jenkins J."/>
            <person name="Brandt A."/>
            <person name="Calef R."/>
            <person name="Tung C.H."/>
            <person name="Huang T.K."/>
            <person name="Schmutz J."/>
            <person name="Satoh N."/>
            <person name="Yu J.K."/>
            <person name="Putnam N.H."/>
            <person name="Green R.E."/>
            <person name="Rokhsar D.S."/>
        </authorList>
    </citation>
    <scope>NUCLEOTIDE SEQUENCE [LARGE SCALE GENOMIC DNA]</scope>
    <source>
        <strain evidence="1">S238N-H82</strain>
    </source>
</reference>
<keyword evidence="1" id="KW-1185">Reference proteome</keyword>
<sequence length="296" mass="33651">MDPTMADVMKILIEACFGENSAKYRKTEKGLRQILQTEYNDNIENFRQRFVQPTLQLLTTLQNQGIPVSTPKYQLVHLVSPDITYEAGDMFFQVGQSKPGTLSLKFTKYDNVRNVIRLQNSHVPEKDYRTAFTDQYLQDLRTLASNTGNIGDVLMRTCIVITKDGAVARVGTSSIMEETNMNVIGNMTPEQKSAIAEKLDKEPVLRTSGDRDDWLALAERLEAEETLEEGFRAKMNACTTPGSPTMKLLEVLGRRDPRYPTTRLLDHLRQMGRNDAVDAFNHAKETKRKKVVVYRL</sequence>
<dbReference type="GeneID" id="118429339"/>
<gene>
    <name evidence="2" type="primary">LOC118429339</name>
</gene>
<evidence type="ECO:0000313" key="2">
    <source>
        <dbReference type="RefSeq" id="XP_035695712.1"/>
    </source>
</evidence>
<dbReference type="InterPro" id="IPR011029">
    <property type="entry name" value="DEATH-like_dom_sf"/>
</dbReference>